<dbReference type="GO" id="GO:0004175">
    <property type="term" value="F:endopeptidase activity"/>
    <property type="evidence" value="ECO:0007669"/>
    <property type="project" value="UniProtKB-ARBA"/>
</dbReference>
<gene>
    <name evidence="4" type="ORF">AUCHE_20_00240</name>
</gene>
<keyword evidence="2" id="KW-0472">Membrane</keyword>
<protein>
    <recommendedName>
        <fullName evidence="3">CAAX prenyl protease 2/Lysostaphin resistance protein A-like domain-containing protein</fullName>
    </recommendedName>
</protein>
<keyword evidence="2" id="KW-1133">Transmembrane helix</keyword>
<feature type="transmembrane region" description="Helical" evidence="2">
    <location>
        <begin position="40"/>
        <end position="63"/>
    </location>
</feature>
<sequence length="279" mass="29959">MVAAVATVLCAFSLTAKKLVPQEFWQRMDDLATGDGFVLVVAVEIAFIALPLVTTLLALLVLARFEKVSLGHYLNGCGRPGWGWLVPAAAVTAGLTFAACLLAQSLPVESRTTPLRLPDIAWPALVLVGLARGFLMQGLPEEFWFRGFAWRHAQRFPWLTLAVTTGVFTLLHLASSGGQQNLGERFLYLAMPFGMGFLAGCVRWCTGSAWGAAGVHGGMHAAFIPAAWMPMSTGPATWLTVGIMLTCAAVALLAWQRPWSTSGDVPPAKALPRQPLEDE</sequence>
<feature type="domain" description="CAAX prenyl protease 2/Lysostaphin resistance protein A-like" evidence="3">
    <location>
        <begin position="126"/>
        <end position="220"/>
    </location>
</feature>
<feature type="transmembrane region" description="Helical" evidence="2">
    <location>
        <begin position="84"/>
        <end position="108"/>
    </location>
</feature>
<dbReference type="eggNOG" id="COG1266">
    <property type="taxonomic scope" value="Bacteria"/>
</dbReference>
<evidence type="ECO:0000313" key="4">
    <source>
        <dbReference type="EMBL" id="GAB79153.1"/>
    </source>
</evidence>
<evidence type="ECO:0000313" key="5">
    <source>
        <dbReference type="Proteomes" id="UP000008495"/>
    </source>
</evidence>
<feature type="transmembrane region" description="Helical" evidence="2">
    <location>
        <begin position="120"/>
        <end position="135"/>
    </location>
</feature>
<keyword evidence="2" id="KW-0812">Transmembrane</keyword>
<comment type="caution">
    <text evidence="4">The sequence shown here is derived from an EMBL/GenBank/DDBJ whole genome shotgun (WGS) entry which is preliminary data.</text>
</comment>
<feature type="transmembrane region" description="Helical" evidence="2">
    <location>
        <begin position="186"/>
        <end position="202"/>
    </location>
</feature>
<accession>K6VA93</accession>
<feature type="region of interest" description="Disordered" evidence="1">
    <location>
        <begin position="260"/>
        <end position="279"/>
    </location>
</feature>
<dbReference type="STRING" id="100225.SAMN05421595_3015"/>
<feature type="transmembrane region" description="Helical" evidence="2">
    <location>
        <begin position="156"/>
        <end position="174"/>
    </location>
</feature>
<feature type="transmembrane region" description="Helical" evidence="2">
    <location>
        <begin position="209"/>
        <end position="229"/>
    </location>
</feature>
<dbReference type="AlphaFoldDB" id="K6VA93"/>
<dbReference type="Pfam" id="PF02517">
    <property type="entry name" value="Rce1-like"/>
    <property type="match status" value="1"/>
</dbReference>
<keyword evidence="5" id="KW-1185">Reference proteome</keyword>
<proteinExistence type="predicted"/>
<evidence type="ECO:0000259" key="3">
    <source>
        <dbReference type="Pfam" id="PF02517"/>
    </source>
</evidence>
<evidence type="ECO:0000256" key="2">
    <source>
        <dbReference type="SAM" id="Phobius"/>
    </source>
</evidence>
<dbReference type="GO" id="GO:0080120">
    <property type="term" value="P:CAAX-box protein maturation"/>
    <property type="evidence" value="ECO:0007669"/>
    <property type="project" value="UniProtKB-ARBA"/>
</dbReference>
<dbReference type="InterPro" id="IPR003675">
    <property type="entry name" value="Rce1/LyrA-like_dom"/>
</dbReference>
<reference evidence="4 5" key="1">
    <citation type="submission" date="2012-08" db="EMBL/GenBank/DDBJ databases">
        <title>Whole genome shotgun sequence of Austwickia chelonae NBRC 105200.</title>
        <authorList>
            <person name="Yoshida I."/>
            <person name="Hosoyama A."/>
            <person name="Tsuchikane K."/>
            <person name="Katsumata H."/>
            <person name="Ando Y."/>
            <person name="Ohji S."/>
            <person name="Hamada M."/>
            <person name="Tamura T."/>
            <person name="Yamazoe A."/>
            <person name="Yamazaki S."/>
            <person name="Fujita N."/>
        </authorList>
    </citation>
    <scope>NUCLEOTIDE SEQUENCE [LARGE SCALE GENOMIC DNA]</scope>
    <source>
        <strain evidence="4 5">NBRC 105200</strain>
    </source>
</reference>
<evidence type="ECO:0000256" key="1">
    <source>
        <dbReference type="SAM" id="MobiDB-lite"/>
    </source>
</evidence>
<feature type="transmembrane region" description="Helical" evidence="2">
    <location>
        <begin position="235"/>
        <end position="255"/>
    </location>
</feature>
<organism evidence="4 5">
    <name type="scientific">Austwickia chelonae NBRC 105200</name>
    <dbReference type="NCBI Taxonomy" id="1184607"/>
    <lineage>
        <taxon>Bacteria</taxon>
        <taxon>Bacillati</taxon>
        <taxon>Actinomycetota</taxon>
        <taxon>Actinomycetes</taxon>
        <taxon>Micrococcales</taxon>
        <taxon>Dermatophilaceae</taxon>
        <taxon>Austwickia</taxon>
    </lineage>
</organism>
<name>K6VA93_9MICO</name>
<dbReference type="EMBL" id="BAGZ01000020">
    <property type="protein sequence ID" value="GAB79153.1"/>
    <property type="molecule type" value="Genomic_DNA"/>
</dbReference>
<dbReference type="Proteomes" id="UP000008495">
    <property type="component" value="Unassembled WGS sequence"/>
</dbReference>